<dbReference type="EMBL" id="BMAW01124622">
    <property type="protein sequence ID" value="GFU08745.1"/>
    <property type="molecule type" value="Genomic_DNA"/>
</dbReference>
<name>A0A8X6QAI9_NEPPI</name>
<organism evidence="1 2">
    <name type="scientific">Nephila pilipes</name>
    <name type="common">Giant wood spider</name>
    <name type="synonym">Nephila maculata</name>
    <dbReference type="NCBI Taxonomy" id="299642"/>
    <lineage>
        <taxon>Eukaryota</taxon>
        <taxon>Metazoa</taxon>
        <taxon>Ecdysozoa</taxon>
        <taxon>Arthropoda</taxon>
        <taxon>Chelicerata</taxon>
        <taxon>Arachnida</taxon>
        <taxon>Araneae</taxon>
        <taxon>Araneomorphae</taxon>
        <taxon>Entelegynae</taxon>
        <taxon>Araneoidea</taxon>
        <taxon>Nephilidae</taxon>
        <taxon>Nephila</taxon>
    </lineage>
</organism>
<proteinExistence type="predicted"/>
<protein>
    <submittedName>
        <fullName evidence="1">Uncharacterized protein</fullName>
    </submittedName>
</protein>
<dbReference type="Proteomes" id="UP000887013">
    <property type="component" value="Unassembled WGS sequence"/>
</dbReference>
<sequence>MGSLEGPLFQERSDARTSFERQLNVIPHQPHSVRLQNVCSDQARKPNSLCIPYLVREGKMFRGALLGVFSVRKVHQFERKTVGKGRCRSNVVWRRY</sequence>
<evidence type="ECO:0000313" key="2">
    <source>
        <dbReference type="Proteomes" id="UP000887013"/>
    </source>
</evidence>
<comment type="caution">
    <text evidence="1">The sequence shown here is derived from an EMBL/GenBank/DDBJ whole genome shotgun (WGS) entry which is preliminary data.</text>
</comment>
<evidence type="ECO:0000313" key="1">
    <source>
        <dbReference type="EMBL" id="GFU08745.1"/>
    </source>
</evidence>
<keyword evidence="2" id="KW-1185">Reference proteome</keyword>
<reference evidence="1" key="1">
    <citation type="submission" date="2020-08" db="EMBL/GenBank/DDBJ databases">
        <title>Multicomponent nature underlies the extraordinary mechanical properties of spider dragline silk.</title>
        <authorList>
            <person name="Kono N."/>
            <person name="Nakamura H."/>
            <person name="Mori M."/>
            <person name="Yoshida Y."/>
            <person name="Ohtoshi R."/>
            <person name="Malay A.D."/>
            <person name="Moran D.A.P."/>
            <person name="Tomita M."/>
            <person name="Numata K."/>
            <person name="Arakawa K."/>
        </authorList>
    </citation>
    <scope>NUCLEOTIDE SEQUENCE</scope>
</reference>
<dbReference type="OrthoDB" id="10271221at2759"/>
<dbReference type="AlphaFoldDB" id="A0A8X6QAI9"/>
<gene>
    <name evidence="1" type="ORF">NPIL_188031</name>
</gene>
<accession>A0A8X6QAI9</accession>